<evidence type="ECO:0000313" key="9">
    <source>
        <dbReference type="EMBL" id="EAR09832.1"/>
    </source>
</evidence>
<dbReference type="AlphaFoldDB" id="A4BD88"/>
<dbReference type="OrthoDB" id="9796422at2"/>
<name>A4BD88_9GAMM</name>
<comment type="subunit">
    <text evidence="7">Consists of a catalytic RNA component (M1 or rnpB) and a protein subunit.</text>
</comment>
<comment type="catalytic activity">
    <reaction evidence="7">
        <text>Endonucleolytic cleavage of RNA, removing 5'-extranucleotides from tRNA precursor.</text>
        <dbReference type="EC" id="3.1.26.5"/>
    </reaction>
</comment>
<dbReference type="PANTHER" id="PTHR33992">
    <property type="entry name" value="RIBONUCLEASE P PROTEIN COMPONENT"/>
    <property type="match status" value="1"/>
</dbReference>
<dbReference type="GO" id="GO:0030677">
    <property type="term" value="C:ribonuclease P complex"/>
    <property type="evidence" value="ECO:0007669"/>
    <property type="project" value="TreeGrafter"/>
</dbReference>
<evidence type="ECO:0000313" key="10">
    <source>
        <dbReference type="Proteomes" id="UP000005953"/>
    </source>
</evidence>
<keyword evidence="2 7" id="KW-0819">tRNA processing</keyword>
<keyword evidence="5 7" id="KW-0378">Hydrolase</keyword>
<dbReference type="HAMAP" id="MF_00227">
    <property type="entry name" value="RNase_P"/>
    <property type="match status" value="1"/>
</dbReference>
<dbReference type="InterPro" id="IPR000100">
    <property type="entry name" value="RNase_P"/>
</dbReference>
<accession>A4BD88</accession>
<dbReference type="InterPro" id="IPR020539">
    <property type="entry name" value="RNase_P_CS"/>
</dbReference>
<dbReference type="GO" id="GO:0042781">
    <property type="term" value="F:3'-tRNA processing endoribonuclease activity"/>
    <property type="evidence" value="ECO:0007669"/>
    <property type="project" value="TreeGrafter"/>
</dbReference>
<gene>
    <name evidence="7" type="primary">rnpA</name>
    <name evidence="9" type="ORF">MED297_05769</name>
</gene>
<dbReference type="GO" id="GO:0000049">
    <property type="term" value="F:tRNA binding"/>
    <property type="evidence" value="ECO:0007669"/>
    <property type="project" value="UniProtKB-UniRule"/>
</dbReference>
<dbReference type="Proteomes" id="UP000005953">
    <property type="component" value="Unassembled WGS sequence"/>
</dbReference>
<organism evidence="9 10">
    <name type="scientific">Reinekea blandensis MED297</name>
    <dbReference type="NCBI Taxonomy" id="314283"/>
    <lineage>
        <taxon>Bacteria</taxon>
        <taxon>Pseudomonadati</taxon>
        <taxon>Pseudomonadota</taxon>
        <taxon>Gammaproteobacteria</taxon>
        <taxon>Oceanospirillales</taxon>
        <taxon>Saccharospirillaceae</taxon>
        <taxon>Reinekea</taxon>
    </lineage>
</organism>
<protein>
    <recommendedName>
        <fullName evidence="7 8">Ribonuclease P protein component</fullName>
        <shortName evidence="7">RNase P protein</shortName>
        <shortName evidence="7">RNaseP protein</shortName>
        <ecNumber evidence="7 8">3.1.26.5</ecNumber>
    </recommendedName>
    <alternativeName>
        <fullName evidence="7">Protein C5</fullName>
    </alternativeName>
</protein>
<evidence type="ECO:0000256" key="5">
    <source>
        <dbReference type="ARBA" id="ARBA00022801"/>
    </source>
</evidence>
<dbReference type="Pfam" id="PF00825">
    <property type="entry name" value="Ribonuclease_P"/>
    <property type="match status" value="1"/>
</dbReference>
<dbReference type="HOGENOM" id="CLU_117179_11_0_6"/>
<dbReference type="InterPro" id="IPR020568">
    <property type="entry name" value="Ribosomal_Su5_D2-typ_SF"/>
</dbReference>
<evidence type="ECO:0000256" key="6">
    <source>
        <dbReference type="ARBA" id="ARBA00022884"/>
    </source>
</evidence>
<reference evidence="9 10" key="1">
    <citation type="submission" date="2006-02" db="EMBL/GenBank/DDBJ databases">
        <authorList>
            <person name="Pinhassi J."/>
            <person name="Pedros-Alio C."/>
            <person name="Ferriera S."/>
            <person name="Johnson J."/>
            <person name="Kravitz S."/>
            <person name="Halpern A."/>
            <person name="Remington K."/>
            <person name="Beeson K."/>
            <person name="Tran B."/>
            <person name="Rogers Y.-H."/>
            <person name="Friedman R."/>
            <person name="Venter J.C."/>
        </authorList>
    </citation>
    <scope>NUCLEOTIDE SEQUENCE [LARGE SCALE GENOMIC DNA]</scope>
    <source>
        <strain evidence="9 10">MED297</strain>
    </source>
</reference>
<dbReference type="InterPro" id="IPR014721">
    <property type="entry name" value="Ribsml_uS5_D2-typ_fold_subgr"/>
</dbReference>
<keyword evidence="10" id="KW-1185">Reference proteome</keyword>
<dbReference type="PROSITE" id="PS00648">
    <property type="entry name" value="RIBONUCLEASE_P"/>
    <property type="match status" value="1"/>
</dbReference>
<evidence type="ECO:0000256" key="1">
    <source>
        <dbReference type="ARBA" id="ARBA00002663"/>
    </source>
</evidence>
<dbReference type="GO" id="GO:0004526">
    <property type="term" value="F:ribonuclease P activity"/>
    <property type="evidence" value="ECO:0007669"/>
    <property type="project" value="UniProtKB-UniRule"/>
</dbReference>
<evidence type="ECO:0000256" key="4">
    <source>
        <dbReference type="ARBA" id="ARBA00022759"/>
    </source>
</evidence>
<dbReference type="EMBL" id="AAOE01000007">
    <property type="protein sequence ID" value="EAR09832.1"/>
    <property type="molecule type" value="Genomic_DNA"/>
</dbReference>
<evidence type="ECO:0000256" key="8">
    <source>
        <dbReference type="NCBIfam" id="TIGR00188"/>
    </source>
</evidence>
<evidence type="ECO:0000256" key="7">
    <source>
        <dbReference type="HAMAP-Rule" id="MF_00227"/>
    </source>
</evidence>
<dbReference type="Gene3D" id="3.30.230.10">
    <property type="match status" value="1"/>
</dbReference>
<dbReference type="NCBIfam" id="TIGR00188">
    <property type="entry name" value="rnpA"/>
    <property type="match status" value="1"/>
</dbReference>
<dbReference type="EC" id="3.1.26.5" evidence="7 8"/>
<keyword evidence="6 7" id="KW-0694">RNA-binding</keyword>
<comment type="similarity">
    <text evidence="7">Belongs to the RnpA family.</text>
</comment>
<comment type="caution">
    <text evidence="9">The sequence shown here is derived from an EMBL/GenBank/DDBJ whole genome shotgun (WGS) entry which is preliminary data.</text>
</comment>
<comment type="function">
    <text evidence="1 7">RNaseP catalyzes the removal of the 5'-leader sequence from pre-tRNA to produce the mature 5'-terminus. It can also cleave other RNA substrates such as 4.5S RNA. The protein component plays an auxiliary but essential role in vivo by binding to the 5'-leader sequence and broadening the substrate specificity of the ribozyme.</text>
</comment>
<sequence length="120" mass="14217">MQKPFGFRRDLRLLSPAQFRTVFDQVDVKAPAEHCLLLARHNSENRPRLGFILSKKNVRLAVQRNRIKRYAREYLRLHQQELPPLDIIFMGRKGLGSLSDAELHRLVRKQFEKLSRRARS</sequence>
<dbReference type="PANTHER" id="PTHR33992:SF1">
    <property type="entry name" value="RIBONUCLEASE P PROTEIN COMPONENT"/>
    <property type="match status" value="1"/>
</dbReference>
<evidence type="ECO:0000256" key="2">
    <source>
        <dbReference type="ARBA" id="ARBA00022694"/>
    </source>
</evidence>
<evidence type="ECO:0000256" key="3">
    <source>
        <dbReference type="ARBA" id="ARBA00022722"/>
    </source>
</evidence>
<dbReference type="GO" id="GO:0001682">
    <property type="term" value="P:tRNA 5'-leader removal"/>
    <property type="evidence" value="ECO:0007669"/>
    <property type="project" value="UniProtKB-UniRule"/>
</dbReference>
<dbReference type="SUPFAM" id="SSF54211">
    <property type="entry name" value="Ribosomal protein S5 domain 2-like"/>
    <property type="match status" value="1"/>
</dbReference>
<proteinExistence type="inferred from homology"/>
<dbReference type="STRING" id="314283.MED297_05769"/>
<keyword evidence="3 7" id="KW-0540">Nuclease</keyword>
<keyword evidence="4 7" id="KW-0255">Endonuclease</keyword>